<protein>
    <submittedName>
        <fullName evidence="4">C2 domain-containing protein</fullName>
    </submittedName>
</protein>
<dbReference type="InterPro" id="IPR031139">
    <property type="entry name" value="RPGRIP1_fam"/>
</dbReference>
<dbReference type="AlphaFoldDB" id="A0A0R3RMP3"/>
<reference evidence="4" key="1">
    <citation type="submission" date="2017-02" db="UniProtKB">
        <authorList>
            <consortium name="WormBaseParasite"/>
        </authorList>
    </citation>
    <scope>IDENTIFICATION</scope>
</reference>
<evidence type="ECO:0000256" key="1">
    <source>
        <dbReference type="SAM" id="MobiDB-lite"/>
    </source>
</evidence>
<name>A0A0R3RMP3_9BILA</name>
<dbReference type="Pfam" id="PF00168">
    <property type="entry name" value="C2"/>
    <property type="match status" value="1"/>
</dbReference>
<dbReference type="WBParaSite" id="EEL_0000275301-mRNA-1">
    <property type="protein sequence ID" value="EEL_0000275301-mRNA-1"/>
    <property type="gene ID" value="EEL_0000275301"/>
</dbReference>
<feature type="compositionally biased region" description="Basic and acidic residues" evidence="1">
    <location>
        <begin position="201"/>
        <end position="211"/>
    </location>
</feature>
<dbReference type="PANTHER" id="PTHR14240:SF1">
    <property type="entry name" value="PROTEIN FANTOM-RELATED"/>
    <property type="match status" value="1"/>
</dbReference>
<dbReference type="STRING" id="1147741.A0A0R3RMP3"/>
<evidence type="ECO:0000259" key="2">
    <source>
        <dbReference type="PROSITE" id="PS50004"/>
    </source>
</evidence>
<dbReference type="PANTHER" id="PTHR14240">
    <property type="entry name" value="RETINITIS PIGMENTOSA GTPASE REGULATOR-INTERACTING PROTEIN"/>
    <property type="match status" value="1"/>
</dbReference>
<dbReference type="GO" id="GO:0035869">
    <property type="term" value="C:ciliary transition zone"/>
    <property type="evidence" value="ECO:0007669"/>
    <property type="project" value="TreeGrafter"/>
</dbReference>
<organism evidence="3 4">
    <name type="scientific">Elaeophora elaphi</name>
    <dbReference type="NCBI Taxonomy" id="1147741"/>
    <lineage>
        <taxon>Eukaryota</taxon>
        <taxon>Metazoa</taxon>
        <taxon>Ecdysozoa</taxon>
        <taxon>Nematoda</taxon>
        <taxon>Chromadorea</taxon>
        <taxon>Rhabditida</taxon>
        <taxon>Spirurina</taxon>
        <taxon>Spiruromorpha</taxon>
        <taxon>Filarioidea</taxon>
        <taxon>Onchocercidae</taxon>
        <taxon>Elaeophora</taxon>
    </lineage>
</organism>
<evidence type="ECO:0000313" key="3">
    <source>
        <dbReference type="Proteomes" id="UP000050640"/>
    </source>
</evidence>
<dbReference type="GO" id="GO:1905515">
    <property type="term" value="P:non-motile cilium assembly"/>
    <property type="evidence" value="ECO:0007669"/>
    <property type="project" value="TreeGrafter"/>
</dbReference>
<accession>A0A0R3RMP3</accession>
<dbReference type="InterPro" id="IPR035892">
    <property type="entry name" value="C2_domain_sf"/>
</dbReference>
<proteinExistence type="predicted"/>
<dbReference type="SUPFAM" id="SSF49562">
    <property type="entry name" value="C2 domain (Calcium/lipid-binding domain, CaLB)"/>
    <property type="match status" value="1"/>
</dbReference>
<dbReference type="PROSITE" id="PS50004">
    <property type="entry name" value="C2"/>
    <property type="match status" value="1"/>
</dbReference>
<keyword evidence="3" id="KW-1185">Reference proteome</keyword>
<sequence>MYNMLIVDVQRCTNLDKLINDNYTPTTLISYELYDCDVWRSEPVSNNINPEYNSVKTWILPTGIDLYNTLRSSHLEIFVLEERMSGSGDERQIGYVNIALYPLVHNNEISGTFPLLSMISDTPTEASIDISIRWKFPYHPPESELNLIDADENLKQTAKTINILPEAKLVNNWPKVSNNFNDNNESESEKKIDGKIYDLEGLSRKSHHNESQNESSNMKSKEQSSIGNNQFIATNEYFEADNFRFHLDSKNNMDEVKPKAIDIVDDMEIDRNDKLDILQNQPVNTEEQHKSSILSRRKRKIPHVVEFADPIQQSFSPSTSSMDETTSSWTADEGQMIEDDIPIINAKLHEEIPFINDANTNKSPPNSAYTMELIIGSLRISELSKLIDPLYDNQSICIEWKFLDFPLEECETIGEPLPLPRDTQNTADFNFQKSYTLSNRQFQLLHQWIEHGN</sequence>
<evidence type="ECO:0000313" key="4">
    <source>
        <dbReference type="WBParaSite" id="EEL_0000275301-mRNA-1"/>
    </source>
</evidence>
<feature type="region of interest" description="Disordered" evidence="1">
    <location>
        <begin position="201"/>
        <end position="225"/>
    </location>
</feature>
<feature type="domain" description="C2" evidence="2">
    <location>
        <begin position="1"/>
        <end position="113"/>
    </location>
</feature>
<dbReference type="InterPro" id="IPR000008">
    <property type="entry name" value="C2_dom"/>
</dbReference>
<dbReference type="Gene3D" id="2.60.40.150">
    <property type="entry name" value="C2 domain"/>
    <property type="match status" value="2"/>
</dbReference>
<dbReference type="Proteomes" id="UP000050640">
    <property type="component" value="Unplaced"/>
</dbReference>